<dbReference type="PANTHER" id="PTHR35810:SF1">
    <property type="entry name" value="CYTOPLASMIC PROTEIN"/>
    <property type="match status" value="1"/>
</dbReference>
<name>A0A445MT00_9BACT</name>
<dbReference type="InterPro" id="IPR011204">
    <property type="entry name" value="Virulence_RhuM-like"/>
</dbReference>
<reference evidence="1" key="1">
    <citation type="submission" date="2018-01" db="EMBL/GenBank/DDBJ databases">
        <authorList>
            <person name="Regsiter A."/>
            <person name="William W."/>
        </authorList>
    </citation>
    <scope>NUCLEOTIDE SEQUENCE</scope>
    <source>
        <strain evidence="1">TRIP AH-1</strain>
    </source>
</reference>
<dbReference type="EMBL" id="OJIN01000046">
    <property type="protein sequence ID" value="SPD72600.1"/>
    <property type="molecule type" value="Genomic_DNA"/>
</dbReference>
<evidence type="ECO:0000313" key="1">
    <source>
        <dbReference type="EMBL" id="SPD72600.1"/>
    </source>
</evidence>
<gene>
    <name evidence="1" type="ORF">PITCH_A140080</name>
</gene>
<sequence>MTGDKNLLPEGTKGEFLVYRSDDGNVKLEVRLEQETVWLTQQMMADLFQTTKQNIGQHLKNIFSEGELPENSVVKKFFTTAADGKRYETNFYNLDAIISVGYRVKSLIATRFRVWATQRLKEYIVKGFVMDDERLKNPPVKDSEVPDYFDEMLERIRDIRASERRMYLRVKEIFAMAGDYDPSWSEKTKFFSIIQNKLHFAATGMTAAELIYARANSNKPNMGLTSWQKDEIRKTDVIIAKNYLSETEIDHLNRIVVMWLDFAEDQANRRKQVFMKDWEQKLNEFLRFNERKVLPDAGRISKRAADDFARQEYAQFEKRRREYKEAVGEAESIKQLEETARLGKSENRDKLEGAES</sequence>
<organism evidence="1">
    <name type="scientific">uncultured Desulfobacterium sp</name>
    <dbReference type="NCBI Taxonomy" id="201089"/>
    <lineage>
        <taxon>Bacteria</taxon>
        <taxon>Pseudomonadati</taxon>
        <taxon>Thermodesulfobacteriota</taxon>
        <taxon>Desulfobacteria</taxon>
        <taxon>Desulfobacterales</taxon>
        <taxon>Desulfobacteriaceae</taxon>
        <taxon>Desulfobacterium</taxon>
        <taxon>environmental samples</taxon>
    </lineage>
</organism>
<protein>
    <submittedName>
        <fullName evidence="1">Virulence protein-like protein</fullName>
    </submittedName>
</protein>
<dbReference type="PIRSF" id="PIRSF015268">
    <property type="entry name" value="Virulence_RhuM"/>
    <property type="match status" value="1"/>
</dbReference>
<dbReference type="AlphaFoldDB" id="A0A445MT00"/>
<dbReference type="PANTHER" id="PTHR35810">
    <property type="entry name" value="CYTOPLASMIC PROTEIN-RELATED"/>
    <property type="match status" value="1"/>
</dbReference>
<proteinExistence type="predicted"/>
<dbReference type="Pfam" id="PF13310">
    <property type="entry name" value="Virulence_RhuM"/>
    <property type="match status" value="1"/>
</dbReference>
<accession>A0A445MT00</accession>